<keyword evidence="1" id="KW-0677">Repeat</keyword>
<dbReference type="PROSITE" id="PS50206">
    <property type="entry name" value="RHODANESE_3"/>
    <property type="match status" value="2"/>
</dbReference>
<dbReference type="SUPFAM" id="SSF52821">
    <property type="entry name" value="Rhodanese/Cell cycle control phosphatase"/>
    <property type="match status" value="2"/>
</dbReference>
<dbReference type="InterPro" id="IPR001307">
    <property type="entry name" value="Thiosulphate_STrfase_CS"/>
</dbReference>
<sequence length="273" mass="30496">MTAEFLIEADELLANYDPRGALVIDARTPQAYQAGHIPGAVFLSTYGCFIPDSSQAGLHAFAMDVSSRYAAIGVTHDTPVVVYEDATGMRAAREMWILEWLGHRNVRMLHGGLDAWRAMGGDVEHREVKAVPSKFEPTINPELVITANEISQSLDKGSRKLIDVRDSDEYRGLDNTVCCDRRGHVPGAVWLEWTSFLQNGRYKSAESIRQLLASKGITDQNELVPYCHRGARSANAYFAFRYAGYARVRNFIGSMHEWSAHHDLPIEVELPTD</sequence>
<reference evidence="3 4" key="1">
    <citation type="submission" date="2018-04" db="EMBL/GenBank/DDBJ databases">
        <title>Bordetella sp. HZ20 isolated from seawater.</title>
        <authorList>
            <person name="Sun C."/>
        </authorList>
    </citation>
    <scope>NUCLEOTIDE SEQUENCE [LARGE SCALE GENOMIC DNA]</scope>
    <source>
        <strain evidence="3 4">HZ20</strain>
    </source>
</reference>
<evidence type="ECO:0000313" key="3">
    <source>
        <dbReference type="EMBL" id="AWB32740.1"/>
    </source>
</evidence>
<evidence type="ECO:0000259" key="2">
    <source>
        <dbReference type="PROSITE" id="PS50206"/>
    </source>
</evidence>
<dbReference type="PANTHER" id="PTHR43855:SF1">
    <property type="entry name" value="THIOSULFATE SULFURTRANSFERASE"/>
    <property type="match status" value="1"/>
</dbReference>
<dbReference type="EMBL" id="CP028901">
    <property type="protein sequence ID" value="AWB32740.1"/>
    <property type="molecule type" value="Genomic_DNA"/>
</dbReference>
<feature type="domain" description="Rhodanese" evidence="2">
    <location>
        <begin position="17"/>
        <end position="125"/>
    </location>
</feature>
<dbReference type="Pfam" id="PF00581">
    <property type="entry name" value="Rhodanese"/>
    <property type="match status" value="2"/>
</dbReference>
<dbReference type="CDD" id="cd01449">
    <property type="entry name" value="TST_Repeat_2"/>
    <property type="match status" value="1"/>
</dbReference>
<dbReference type="RefSeq" id="WP_108620181.1">
    <property type="nucleotide sequence ID" value="NZ_CP028901.1"/>
</dbReference>
<dbReference type="PROSITE" id="PS00380">
    <property type="entry name" value="RHODANESE_1"/>
    <property type="match status" value="1"/>
</dbReference>
<dbReference type="GO" id="GO:0004792">
    <property type="term" value="F:thiosulfate-cyanide sulfurtransferase activity"/>
    <property type="evidence" value="ECO:0007669"/>
    <property type="project" value="InterPro"/>
</dbReference>
<dbReference type="CDD" id="cd01448">
    <property type="entry name" value="TST_Repeat_1"/>
    <property type="match status" value="1"/>
</dbReference>
<dbReference type="Proteomes" id="UP000244571">
    <property type="component" value="Chromosome"/>
</dbReference>
<dbReference type="AlphaFoldDB" id="A0A2R4XG02"/>
<gene>
    <name evidence="3" type="ORF">DBV39_02315</name>
</gene>
<dbReference type="KEGG" id="boz:DBV39_02315"/>
<dbReference type="InterPro" id="IPR001763">
    <property type="entry name" value="Rhodanese-like_dom"/>
</dbReference>
<protein>
    <recommendedName>
        <fullName evidence="2">Rhodanese domain-containing protein</fullName>
    </recommendedName>
</protein>
<name>A0A2R4XG02_9BURK</name>
<dbReference type="InterPro" id="IPR051126">
    <property type="entry name" value="Thiosulfate_sulfurtransferase"/>
</dbReference>
<evidence type="ECO:0000313" key="4">
    <source>
        <dbReference type="Proteomes" id="UP000244571"/>
    </source>
</evidence>
<proteinExistence type="predicted"/>
<evidence type="ECO:0000256" key="1">
    <source>
        <dbReference type="ARBA" id="ARBA00022737"/>
    </source>
</evidence>
<dbReference type="PANTHER" id="PTHR43855">
    <property type="entry name" value="THIOSULFATE SULFURTRANSFERASE"/>
    <property type="match status" value="1"/>
</dbReference>
<dbReference type="InterPro" id="IPR036873">
    <property type="entry name" value="Rhodanese-like_dom_sf"/>
</dbReference>
<dbReference type="SMART" id="SM00450">
    <property type="entry name" value="RHOD"/>
    <property type="match status" value="2"/>
</dbReference>
<accession>A0A2R4XG02</accession>
<organism evidence="3 4">
    <name type="scientific">Orrella marina</name>
    <dbReference type="NCBI Taxonomy" id="2163011"/>
    <lineage>
        <taxon>Bacteria</taxon>
        <taxon>Pseudomonadati</taxon>
        <taxon>Pseudomonadota</taxon>
        <taxon>Betaproteobacteria</taxon>
        <taxon>Burkholderiales</taxon>
        <taxon>Alcaligenaceae</taxon>
        <taxon>Orrella</taxon>
    </lineage>
</organism>
<keyword evidence="4" id="KW-1185">Reference proteome</keyword>
<dbReference type="OrthoDB" id="9781034at2"/>
<feature type="domain" description="Rhodanese" evidence="2">
    <location>
        <begin position="155"/>
        <end position="267"/>
    </location>
</feature>
<dbReference type="Gene3D" id="3.40.250.10">
    <property type="entry name" value="Rhodanese-like domain"/>
    <property type="match status" value="2"/>
</dbReference>